<protein>
    <recommendedName>
        <fullName evidence="3">Tyrosine-protein kinase ephrin type A/B receptor-like domain-containing protein</fullName>
    </recommendedName>
</protein>
<dbReference type="SMART" id="SM01411">
    <property type="entry name" value="Ephrin_rec_like"/>
    <property type="match status" value="2"/>
</dbReference>
<keyword evidence="2" id="KW-1133">Transmembrane helix</keyword>
<dbReference type="OrthoDB" id="546029at2759"/>
<feature type="region of interest" description="Disordered" evidence="1">
    <location>
        <begin position="740"/>
        <end position="770"/>
    </location>
</feature>
<sequence>MATRTMPSSLADLEIMGHEGVLRGQRANCAPRPPRRKKTATLWWCSVVLCTAVSLLGPVVASAQESSEQVTTQASVVSFTTEEDADVVTMELPQVNHAIAYVVKCTPLLASKFRLRRSDDENAEWVKLDDSHDDDSTSSATSRRRLCFDDHAVKRQLMQAETSNTTTTNAITTSPTTASTAWVVDYKPKPDVNTEDGTKDSFSYVVSLNRTAIGRRAVSSVIRTAEVTILPRNDAPYFVNAVTGQRLSSGTILDSCKTQCDAFEFAIDAASGEGYCAPYAHAQRLLYVAPPLARGEPIAALRVVVSDGEVSSSVALYPISTKCALGYRVADRVEGQSNSTETCVPCPAGYFSSLRDARKCVACAPGSFSTGIQGECTLCAEGTYQDGSQSDQCKGCPNGSTSARGAQNRTMCFCKPGLYGVNGYACHECPNPSGVNTSVSSRFDDLSVTRWTWCAEGGLRWPLPMDGYYVSIPSDGAPPTHETIATVRECFPNSACRELAPPPDVQTEQTLADCKVEEDGAVSINGTAACTLMIEGADEILSRKEDSVDGMYILAGCYNGRPKYERNDDAEGARVIWFSDYYGDWSLSEGLETPPYDGQRTWPVLAWGGEGNFNLRPQLVAPMTWYVNASLSNLPNTDNDIWLLATSLNVECDDEDLQDESQLAADVRGDANTAGGLQLALPPPAPGHRGKVLAPADAKWSGKYSGSGAGQWRGPILGLVLVFGTMMVVIIPLRTYLRDSQRRQERGESREDHNVREAEMTRLVKGDDAR</sequence>
<proteinExistence type="predicted"/>
<keyword evidence="2" id="KW-0472">Membrane</keyword>
<name>A0A830H384_9CHLO</name>
<evidence type="ECO:0000313" key="5">
    <source>
        <dbReference type="Proteomes" id="UP000660262"/>
    </source>
</evidence>
<organism evidence="4 5">
    <name type="scientific">Pycnococcus provasolii</name>
    <dbReference type="NCBI Taxonomy" id="41880"/>
    <lineage>
        <taxon>Eukaryota</taxon>
        <taxon>Viridiplantae</taxon>
        <taxon>Chlorophyta</taxon>
        <taxon>Pseudoscourfieldiophyceae</taxon>
        <taxon>Pseudoscourfieldiales</taxon>
        <taxon>Pycnococcaceae</taxon>
        <taxon>Pycnococcus</taxon>
    </lineage>
</organism>
<keyword evidence="2" id="KW-0812">Transmembrane</keyword>
<evidence type="ECO:0000259" key="3">
    <source>
        <dbReference type="Pfam" id="PF07699"/>
    </source>
</evidence>
<dbReference type="AlphaFoldDB" id="A0A830H384"/>
<keyword evidence="5" id="KW-1185">Reference proteome</keyword>
<dbReference type="SUPFAM" id="SSF57184">
    <property type="entry name" value="Growth factor receptor domain"/>
    <property type="match status" value="1"/>
</dbReference>
<evidence type="ECO:0000256" key="1">
    <source>
        <dbReference type="SAM" id="MobiDB-lite"/>
    </source>
</evidence>
<reference evidence="4" key="1">
    <citation type="submission" date="2020-10" db="EMBL/GenBank/DDBJ databases">
        <title>Unveiling of a novel bifunctional photoreceptor, Dualchrome1, isolated from a cosmopolitan green alga.</title>
        <authorList>
            <person name="Suzuki S."/>
            <person name="Kawachi M."/>
        </authorList>
    </citation>
    <scope>NUCLEOTIDE SEQUENCE</scope>
    <source>
        <strain evidence="4">NIES 2893</strain>
    </source>
</reference>
<comment type="caution">
    <text evidence="4">The sequence shown here is derived from an EMBL/GenBank/DDBJ whole genome shotgun (WGS) entry which is preliminary data.</text>
</comment>
<dbReference type="InterPro" id="IPR009030">
    <property type="entry name" value="Growth_fac_rcpt_cys_sf"/>
</dbReference>
<evidence type="ECO:0000256" key="2">
    <source>
        <dbReference type="SAM" id="Phobius"/>
    </source>
</evidence>
<dbReference type="EMBL" id="BNJQ01000001">
    <property type="protein sequence ID" value="GHP01555.1"/>
    <property type="molecule type" value="Genomic_DNA"/>
</dbReference>
<dbReference type="Gene3D" id="2.10.50.10">
    <property type="entry name" value="Tumor Necrosis Factor Receptor, subunit A, domain 2"/>
    <property type="match status" value="2"/>
</dbReference>
<dbReference type="Pfam" id="PF07699">
    <property type="entry name" value="Ephrin_rec_like"/>
    <property type="match status" value="1"/>
</dbReference>
<evidence type="ECO:0000313" key="4">
    <source>
        <dbReference type="EMBL" id="GHP01555.1"/>
    </source>
</evidence>
<feature type="transmembrane region" description="Helical" evidence="2">
    <location>
        <begin position="716"/>
        <end position="737"/>
    </location>
</feature>
<dbReference type="Proteomes" id="UP000660262">
    <property type="component" value="Unassembled WGS sequence"/>
</dbReference>
<feature type="domain" description="Tyrosine-protein kinase ephrin type A/B receptor-like" evidence="3">
    <location>
        <begin position="366"/>
        <end position="412"/>
    </location>
</feature>
<accession>A0A830H384</accession>
<gene>
    <name evidence="4" type="ORF">PPROV_000031100</name>
</gene>
<dbReference type="InterPro" id="IPR011641">
    <property type="entry name" value="Tyr-kin_ephrin_A/B_rcpt-like"/>
</dbReference>